<dbReference type="Pfam" id="PF04166">
    <property type="entry name" value="PdxA"/>
    <property type="match status" value="1"/>
</dbReference>
<dbReference type="PANTHER" id="PTHR30004:SF6">
    <property type="entry name" value="D-THREONATE 4-PHOSPHATE DEHYDROGENASE"/>
    <property type="match status" value="1"/>
</dbReference>
<evidence type="ECO:0000256" key="2">
    <source>
        <dbReference type="ARBA" id="ARBA00023002"/>
    </source>
</evidence>
<sequence>MRKCKIIITMGDPSGIGPEVVAKALRHPKFNRHVEFIVVGDKFVFDKVFPGYVFYRNPVEFIDLSNVERKKFSFGKIKPEYGKASLEYIDTALDLIKVRNNIGALVTAPVNKESVSLVSKEFYGHTEYLAMRTRVRNFAMLLVNNKFKIALVTRHASLESVARKINKENIRAVIRTCDKFFRKFYSINKPNIGVCALNPHASDHGLFGTEEQKIIIPALKNIGKRIRCRGPYPADTLFSLAQKSKFDVIVAMYHDQALIPLKLTDPKGAANITMGLPFTRTSPLHGTAMDIAGRNKADASSMISAIGHAANLFINEA</sequence>
<dbReference type="GO" id="GO:0046872">
    <property type="term" value="F:metal ion binding"/>
    <property type="evidence" value="ECO:0007669"/>
    <property type="project" value="UniProtKB-KW"/>
</dbReference>
<accession>A0A2H0LVD4</accession>
<name>A0A2H0LVD4_9BACT</name>
<evidence type="ECO:0000313" key="4">
    <source>
        <dbReference type="EMBL" id="PIQ88389.1"/>
    </source>
</evidence>
<organism evidence="4 5">
    <name type="scientific">Candidatus Ghiorseimicrobium undicola</name>
    <dbReference type="NCBI Taxonomy" id="1974746"/>
    <lineage>
        <taxon>Bacteria</taxon>
        <taxon>Pseudomonadati</taxon>
        <taxon>Candidatus Omnitrophota</taxon>
        <taxon>Candidatus Ghiorseimicrobium</taxon>
    </lineage>
</organism>
<dbReference type="InterPro" id="IPR005255">
    <property type="entry name" value="PdxA_fam"/>
</dbReference>
<dbReference type="EMBL" id="PCWA01000109">
    <property type="protein sequence ID" value="PIQ88389.1"/>
    <property type="molecule type" value="Genomic_DNA"/>
</dbReference>
<keyword evidence="3" id="KW-0520">NAD</keyword>
<dbReference type="NCBIfam" id="TIGR00557">
    <property type="entry name" value="pdxA"/>
    <property type="match status" value="1"/>
</dbReference>
<gene>
    <name evidence="4" type="primary">pdxA</name>
    <name evidence="4" type="ORF">COV72_08790</name>
</gene>
<evidence type="ECO:0000256" key="1">
    <source>
        <dbReference type="ARBA" id="ARBA00022723"/>
    </source>
</evidence>
<evidence type="ECO:0000256" key="3">
    <source>
        <dbReference type="ARBA" id="ARBA00023027"/>
    </source>
</evidence>
<dbReference type="SUPFAM" id="SSF53659">
    <property type="entry name" value="Isocitrate/Isopropylmalate dehydrogenase-like"/>
    <property type="match status" value="1"/>
</dbReference>
<dbReference type="GO" id="GO:0051287">
    <property type="term" value="F:NAD binding"/>
    <property type="evidence" value="ECO:0007669"/>
    <property type="project" value="InterPro"/>
</dbReference>
<dbReference type="AlphaFoldDB" id="A0A2H0LVD4"/>
<evidence type="ECO:0000313" key="5">
    <source>
        <dbReference type="Proteomes" id="UP000229641"/>
    </source>
</evidence>
<comment type="caution">
    <text evidence="4">The sequence shown here is derived from an EMBL/GenBank/DDBJ whole genome shotgun (WGS) entry which is preliminary data.</text>
</comment>
<dbReference type="PANTHER" id="PTHR30004">
    <property type="entry name" value="4-HYDROXYTHREONINE-4-PHOSPHATE DEHYDROGENASE"/>
    <property type="match status" value="1"/>
</dbReference>
<keyword evidence="2" id="KW-0560">Oxidoreductase</keyword>
<dbReference type="GO" id="GO:0016491">
    <property type="term" value="F:oxidoreductase activity"/>
    <property type="evidence" value="ECO:0007669"/>
    <property type="project" value="UniProtKB-KW"/>
</dbReference>
<dbReference type="Gene3D" id="3.40.718.10">
    <property type="entry name" value="Isopropylmalate Dehydrogenase"/>
    <property type="match status" value="1"/>
</dbReference>
<proteinExistence type="predicted"/>
<protein>
    <submittedName>
        <fullName evidence="4">4-hydroxythreonine-4-phosphate dehydrogenase PdxA</fullName>
    </submittedName>
</protein>
<reference evidence="4 5" key="1">
    <citation type="submission" date="2017-09" db="EMBL/GenBank/DDBJ databases">
        <title>Depth-based differentiation of microbial function through sediment-hosted aquifers and enrichment of novel symbionts in the deep terrestrial subsurface.</title>
        <authorList>
            <person name="Probst A.J."/>
            <person name="Ladd B."/>
            <person name="Jarett J.K."/>
            <person name="Geller-Mcgrath D.E."/>
            <person name="Sieber C.M."/>
            <person name="Emerson J.B."/>
            <person name="Anantharaman K."/>
            <person name="Thomas B.C."/>
            <person name="Malmstrom R."/>
            <person name="Stieglmeier M."/>
            <person name="Klingl A."/>
            <person name="Woyke T."/>
            <person name="Ryan C.M."/>
            <person name="Banfield J.F."/>
        </authorList>
    </citation>
    <scope>NUCLEOTIDE SEQUENCE [LARGE SCALE GENOMIC DNA]</scope>
    <source>
        <strain evidence="4">CG11_big_fil_rev_8_21_14_0_20_42_13</strain>
    </source>
</reference>
<keyword evidence="1" id="KW-0479">Metal-binding</keyword>
<dbReference type="Proteomes" id="UP000229641">
    <property type="component" value="Unassembled WGS sequence"/>
</dbReference>